<feature type="domain" description="J" evidence="2">
    <location>
        <begin position="52"/>
        <end position="115"/>
    </location>
</feature>
<sequence length="293" mass="33879">MWAASLSTHQQFLNPNPFKNDQNFNFKNPIWWRKQNSVSARCCLKKTEESKNHYELLGVSVDASAQEIKNAYRKLQKKYHPDIAGEKGHESTLMLNKAYKVLVREDLRREYDKSIGRVRVGIQSNTFRSKWREPLRPQALFVDENACVGCWKCVHYAGNTFTMDETCGSARVKTQYGDDDTKIEISVESCPVNCIHWVDSKELAVLEYLIQPQPNVGYGIYGQGWERPTNVFMAAKSFNKHLEQQEESKQRQGKSKDEEETPAQAEAREHAYKELQTGGFARIWSWMKRSTGQ</sequence>
<dbReference type="PANTHER" id="PTHR45295">
    <property type="entry name" value="CHAPERONE PROTEIN DNAJ C76, CHLOROPLASTIC"/>
    <property type="match status" value="1"/>
</dbReference>
<dbReference type="EMBL" id="SDAM02000099">
    <property type="protein sequence ID" value="KAH6830479.1"/>
    <property type="molecule type" value="Genomic_DNA"/>
</dbReference>
<name>A0AAD4JBR9_PERFH</name>
<dbReference type="PRINTS" id="PR00625">
    <property type="entry name" value="JDOMAIN"/>
</dbReference>
<protein>
    <recommendedName>
        <fullName evidence="2">J domain-containing protein</fullName>
    </recommendedName>
</protein>
<dbReference type="Gene3D" id="1.10.287.110">
    <property type="entry name" value="DnaJ domain"/>
    <property type="match status" value="1"/>
</dbReference>
<gene>
    <name evidence="3" type="ORF">C2S53_008950</name>
</gene>
<evidence type="ECO:0000313" key="4">
    <source>
        <dbReference type="Proteomes" id="UP001190926"/>
    </source>
</evidence>
<dbReference type="Gene3D" id="3.30.70.20">
    <property type="match status" value="1"/>
</dbReference>
<dbReference type="Pfam" id="PF00226">
    <property type="entry name" value="DnaJ"/>
    <property type="match status" value="1"/>
</dbReference>
<proteinExistence type="predicted"/>
<dbReference type="SMART" id="SM00271">
    <property type="entry name" value="DnaJ"/>
    <property type="match status" value="1"/>
</dbReference>
<reference evidence="3 4" key="1">
    <citation type="journal article" date="2021" name="Nat. Commun.">
        <title>Incipient diploidization of the medicinal plant Perilla within 10,000 years.</title>
        <authorList>
            <person name="Zhang Y."/>
            <person name="Shen Q."/>
            <person name="Leng L."/>
            <person name="Zhang D."/>
            <person name="Chen S."/>
            <person name="Shi Y."/>
            <person name="Ning Z."/>
            <person name="Chen S."/>
        </authorList>
    </citation>
    <scope>NUCLEOTIDE SEQUENCE [LARGE SCALE GENOMIC DNA]</scope>
    <source>
        <strain evidence="4">cv. PC099</strain>
    </source>
</reference>
<dbReference type="SUPFAM" id="SSF54862">
    <property type="entry name" value="4Fe-4S ferredoxins"/>
    <property type="match status" value="1"/>
</dbReference>
<dbReference type="Pfam" id="PF13370">
    <property type="entry name" value="Fer4_13"/>
    <property type="match status" value="1"/>
</dbReference>
<accession>A0AAD4JBR9</accession>
<evidence type="ECO:0000313" key="3">
    <source>
        <dbReference type="EMBL" id="KAH6830479.1"/>
    </source>
</evidence>
<comment type="caution">
    <text evidence="3">The sequence shown here is derived from an EMBL/GenBank/DDBJ whole genome shotgun (WGS) entry which is preliminary data.</text>
</comment>
<dbReference type="PANTHER" id="PTHR45295:SF4">
    <property type="entry name" value="OS06G0474800 PROTEIN"/>
    <property type="match status" value="1"/>
</dbReference>
<dbReference type="InterPro" id="IPR036869">
    <property type="entry name" value="J_dom_sf"/>
</dbReference>
<dbReference type="PROSITE" id="PS50076">
    <property type="entry name" value="DNAJ_2"/>
    <property type="match status" value="1"/>
</dbReference>
<feature type="region of interest" description="Disordered" evidence="1">
    <location>
        <begin position="243"/>
        <end position="271"/>
    </location>
</feature>
<dbReference type="AlphaFoldDB" id="A0AAD4JBR9"/>
<evidence type="ECO:0000259" key="2">
    <source>
        <dbReference type="PROSITE" id="PS50076"/>
    </source>
</evidence>
<organism evidence="3 4">
    <name type="scientific">Perilla frutescens var. hirtella</name>
    <name type="common">Perilla citriodora</name>
    <name type="synonym">Perilla setoyensis</name>
    <dbReference type="NCBI Taxonomy" id="608512"/>
    <lineage>
        <taxon>Eukaryota</taxon>
        <taxon>Viridiplantae</taxon>
        <taxon>Streptophyta</taxon>
        <taxon>Embryophyta</taxon>
        <taxon>Tracheophyta</taxon>
        <taxon>Spermatophyta</taxon>
        <taxon>Magnoliopsida</taxon>
        <taxon>eudicotyledons</taxon>
        <taxon>Gunneridae</taxon>
        <taxon>Pentapetalae</taxon>
        <taxon>asterids</taxon>
        <taxon>lamiids</taxon>
        <taxon>Lamiales</taxon>
        <taxon>Lamiaceae</taxon>
        <taxon>Nepetoideae</taxon>
        <taxon>Elsholtzieae</taxon>
        <taxon>Perilla</taxon>
    </lineage>
</organism>
<dbReference type="CDD" id="cd06257">
    <property type="entry name" value="DnaJ"/>
    <property type="match status" value="1"/>
</dbReference>
<keyword evidence="4" id="KW-1185">Reference proteome</keyword>
<evidence type="ECO:0000256" key="1">
    <source>
        <dbReference type="SAM" id="MobiDB-lite"/>
    </source>
</evidence>
<dbReference type="SUPFAM" id="SSF46565">
    <property type="entry name" value="Chaperone J-domain"/>
    <property type="match status" value="1"/>
</dbReference>
<dbReference type="InterPro" id="IPR001623">
    <property type="entry name" value="DnaJ_domain"/>
</dbReference>
<feature type="compositionally biased region" description="Basic and acidic residues" evidence="1">
    <location>
        <begin position="243"/>
        <end position="257"/>
    </location>
</feature>
<dbReference type="Proteomes" id="UP001190926">
    <property type="component" value="Unassembled WGS sequence"/>
</dbReference>